<comment type="similarity">
    <text evidence="3 4">Belongs to the PSMG2 family.</text>
</comment>
<dbReference type="InParanoid" id="A0A067QUU0"/>
<gene>
    <name evidence="5" type="ORF">L798_11911</name>
</gene>
<dbReference type="AlphaFoldDB" id="A0A067QUU0"/>
<dbReference type="Proteomes" id="UP000027135">
    <property type="component" value="Unassembled WGS sequence"/>
</dbReference>
<dbReference type="Gene3D" id="3.40.50.10900">
    <property type="entry name" value="PAC-like subunit"/>
    <property type="match status" value="1"/>
</dbReference>
<keyword evidence="2 4" id="KW-0143">Chaperone</keyword>
<evidence type="ECO:0000256" key="1">
    <source>
        <dbReference type="ARBA" id="ARBA00019186"/>
    </source>
</evidence>
<accession>A0A067QUU0</accession>
<dbReference type="Pfam" id="PF09754">
    <property type="entry name" value="PAC2"/>
    <property type="match status" value="1"/>
</dbReference>
<evidence type="ECO:0000256" key="2">
    <source>
        <dbReference type="ARBA" id="ARBA00023186"/>
    </source>
</evidence>
<dbReference type="PANTHER" id="PTHR12970:SF1">
    <property type="entry name" value="PROTEASOME ASSEMBLY CHAPERONE 2"/>
    <property type="match status" value="1"/>
</dbReference>
<reference evidence="5 6" key="1">
    <citation type="journal article" date="2014" name="Nat. Commun.">
        <title>Molecular traces of alternative social organization in a termite genome.</title>
        <authorList>
            <person name="Terrapon N."/>
            <person name="Li C."/>
            <person name="Robertson H.M."/>
            <person name="Ji L."/>
            <person name="Meng X."/>
            <person name="Booth W."/>
            <person name="Chen Z."/>
            <person name="Childers C.P."/>
            <person name="Glastad K.M."/>
            <person name="Gokhale K."/>
            <person name="Gowin J."/>
            <person name="Gronenberg W."/>
            <person name="Hermansen R.A."/>
            <person name="Hu H."/>
            <person name="Hunt B.G."/>
            <person name="Huylmans A.K."/>
            <person name="Khalil S.M."/>
            <person name="Mitchell R.D."/>
            <person name="Munoz-Torres M.C."/>
            <person name="Mustard J.A."/>
            <person name="Pan H."/>
            <person name="Reese J.T."/>
            <person name="Scharf M.E."/>
            <person name="Sun F."/>
            <person name="Vogel H."/>
            <person name="Xiao J."/>
            <person name="Yang W."/>
            <person name="Yang Z."/>
            <person name="Yang Z."/>
            <person name="Zhou J."/>
            <person name="Zhu J."/>
            <person name="Brent C.S."/>
            <person name="Elsik C.G."/>
            <person name="Goodisman M.A."/>
            <person name="Liberles D.A."/>
            <person name="Roe R.M."/>
            <person name="Vargo E.L."/>
            <person name="Vilcinskas A."/>
            <person name="Wang J."/>
            <person name="Bornberg-Bauer E."/>
            <person name="Korb J."/>
            <person name="Zhang G."/>
            <person name="Liebig J."/>
        </authorList>
    </citation>
    <scope>NUCLEOTIDE SEQUENCE [LARGE SCALE GENOMIC DNA]</scope>
    <source>
        <tissue evidence="5">Whole organism</tissue>
    </source>
</reference>
<protein>
    <recommendedName>
        <fullName evidence="1 4">Proteasome assembly chaperone 2</fullName>
    </recommendedName>
</protein>
<dbReference type="InterPro" id="IPR016562">
    <property type="entry name" value="Proteasome_assmbl_chp_2_euk"/>
</dbReference>
<dbReference type="EMBL" id="KK852908">
    <property type="protein sequence ID" value="KDR13953.1"/>
    <property type="molecule type" value="Genomic_DNA"/>
</dbReference>
<dbReference type="PIRSF" id="PIRSF010044">
    <property type="entry name" value="UCP010044"/>
    <property type="match status" value="1"/>
</dbReference>
<dbReference type="eggNOG" id="KOG3112">
    <property type="taxonomic scope" value="Eukaryota"/>
</dbReference>
<dbReference type="FunCoup" id="A0A067QUU0">
    <property type="interactions" value="1526"/>
</dbReference>
<dbReference type="STRING" id="136037.A0A067QUU0"/>
<evidence type="ECO:0000256" key="3">
    <source>
        <dbReference type="ARBA" id="ARBA00025745"/>
    </source>
</evidence>
<dbReference type="GO" id="GO:0005634">
    <property type="term" value="C:nucleus"/>
    <property type="evidence" value="ECO:0007669"/>
    <property type="project" value="TreeGrafter"/>
</dbReference>
<dbReference type="OrthoDB" id="8180896at2759"/>
<proteinExistence type="inferred from homology"/>
<keyword evidence="6" id="KW-1185">Reference proteome</keyword>
<comment type="function">
    <text evidence="4">Chaperone protein which promotes assembly of the 20S proteasome as part of a heterodimer with PSMG1.</text>
</comment>
<dbReference type="InterPro" id="IPR038389">
    <property type="entry name" value="PSMG2_sf"/>
</dbReference>
<sequence length="254" mass="28133">MIHLQESVNFKGCILIFPSVSVGNAGQLAVDLLITKMNPRKIGLIWHSAIMPMVGGDPYSSSETALTTSGELFYSEQWKMVIFQIRSPIMQEKSQDFVDRLIEWIKENSIDKIVILTGISDYMRNDSEIVGPSVKSVVSPTFAEKCEALKRLVENQTSDPQTQSVILYDASQEPKKISMHGGGISWKLFNACNVGGVAALVLMKYCSDGDNIPDAVKLCTYLNTLLNLVPFDCDWESPPSWTGMFGNPPQLGLY</sequence>
<evidence type="ECO:0000313" key="6">
    <source>
        <dbReference type="Proteomes" id="UP000027135"/>
    </source>
</evidence>
<keyword evidence="5" id="KW-0647">Proteasome</keyword>
<name>A0A067QUU0_ZOONE</name>
<organism evidence="5 6">
    <name type="scientific">Zootermopsis nevadensis</name>
    <name type="common">Dampwood termite</name>
    <dbReference type="NCBI Taxonomy" id="136037"/>
    <lineage>
        <taxon>Eukaryota</taxon>
        <taxon>Metazoa</taxon>
        <taxon>Ecdysozoa</taxon>
        <taxon>Arthropoda</taxon>
        <taxon>Hexapoda</taxon>
        <taxon>Insecta</taxon>
        <taxon>Pterygota</taxon>
        <taxon>Neoptera</taxon>
        <taxon>Polyneoptera</taxon>
        <taxon>Dictyoptera</taxon>
        <taxon>Blattodea</taxon>
        <taxon>Blattoidea</taxon>
        <taxon>Termitoidae</taxon>
        <taxon>Termopsidae</taxon>
        <taxon>Zootermopsis</taxon>
    </lineage>
</organism>
<dbReference type="SUPFAM" id="SSF159659">
    <property type="entry name" value="Cgl1923-like"/>
    <property type="match status" value="1"/>
</dbReference>
<dbReference type="PANTHER" id="PTHR12970">
    <property type="entry name" value="PROTEASOME ASSEMBLY CHAPERONE 2"/>
    <property type="match status" value="1"/>
</dbReference>
<dbReference type="GO" id="GO:0043248">
    <property type="term" value="P:proteasome assembly"/>
    <property type="evidence" value="ECO:0007669"/>
    <property type="project" value="TreeGrafter"/>
</dbReference>
<comment type="subunit">
    <text evidence="4">Forms a heterodimer with PSMG1.</text>
</comment>
<dbReference type="GO" id="GO:0000502">
    <property type="term" value="C:proteasome complex"/>
    <property type="evidence" value="ECO:0007669"/>
    <property type="project" value="UniProtKB-KW"/>
</dbReference>
<evidence type="ECO:0000256" key="4">
    <source>
        <dbReference type="PIRNR" id="PIRNR010044"/>
    </source>
</evidence>
<dbReference type="GO" id="GO:0005829">
    <property type="term" value="C:cytosol"/>
    <property type="evidence" value="ECO:0007669"/>
    <property type="project" value="TreeGrafter"/>
</dbReference>
<dbReference type="InterPro" id="IPR019151">
    <property type="entry name" value="Proteasome_assmbl_chaperone_2"/>
</dbReference>
<evidence type="ECO:0000313" key="5">
    <source>
        <dbReference type="EMBL" id="KDR13953.1"/>
    </source>
</evidence>
<dbReference type="OMA" id="WKEHTGE"/>